<dbReference type="NCBIfam" id="TIGR04226">
    <property type="entry name" value="RrgB_K2N_iso_D2"/>
    <property type="match status" value="1"/>
</dbReference>
<reference evidence="4 5" key="1">
    <citation type="submission" date="2011-08" db="EMBL/GenBank/DDBJ databases">
        <title>The Genome Sequence of Clostridium hathewayi WAL-18680.</title>
        <authorList>
            <consortium name="The Broad Institute Genome Sequencing Platform"/>
            <person name="Earl A."/>
            <person name="Ward D."/>
            <person name="Feldgarden M."/>
            <person name="Gevers D."/>
            <person name="Finegold S.M."/>
            <person name="Summanen P.H."/>
            <person name="Molitoris D.R."/>
            <person name="Song M."/>
            <person name="Daigneault M."/>
            <person name="Allen-Vercoe E."/>
            <person name="Young S.K."/>
            <person name="Zeng Q."/>
            <person name="Gargeya S."/>
            <person name="Fitzgerald M."/>
            <person name="Haas B."/>
            <person name="Abouelleil A."/>
            <person name="Alvarado L."/>
            <person name="Arachchi H.M."/>
            <person name="Berlin A."/>
            <person name="Brown A."/>
            <person name="Chapman S.B."/>
            <person name="Chen Z."/>
            <person name="Dunbar C."/>
            <person name="Freedman E."/>
            <person name="Gearin G."/>
            <person name="Gellesch M."/>
            <person name="Goldberg J."/>
            <person name="Griggs A."/>
            <person name="Gujja S."/>
            <person name="Heiman D."/>
            <person name="Howarth C."/>
            <person name="Larson L."/>
            <person name="Lui A."/>
            <person name="MacDonald P.J.P."/>
            <person name="Montmayeur A."/>
            <person name="Murphy C."/>
            <person name="Neiman D."/>
            <person name="Pearson M."/>
            <person name="Priest M."/>
            <person name="Roberts A."/>
            <person name="Saif S."/>
            <person name="Shea T."/>
            <person name="Shenoy N."/>
            <person name="Sisk P."/>
            <person name="Stolte C."/>
            <person name="Sykes S."/>
            <person name="Wortman J."/>
            <person name="Nusbaum C."/>
            <person name="Birren B."/>
        </authorList>
    </citation>
    <scope>NUCLEOTIDE SEQUENCE [LARGE SCALE GENOMIC DNA]</scope>
    <source>
        <strain evidence="4 5">WAL-18680</strain>
    </source>
</reference>
<feature type="transmembrane region" description="Helical" evidence="2">
    <location>
        <begin position="2083"/>
        <end position="2104"/>
    </location>
</feature>
<evidence type="ECO:0000256" key="1">
    <source>
        <dbReference type="SAM" id="MobiDB-lite"/>
    </source>
</evidence>
<organism evidence="4 5">
    <name type="scientific">Hungatella hathewayi WAL-18680</name>
    <dbReference type="NCBI Taxonomy" id="742737"/>
    <lineage>
        <taxon>Bacteria</taxon>
        <taxon>Bacillati</taxon>
        <taxon>Bacillota</taxon>
        <taxon>Clostridia</taxon>
        <taxon>Lachnospirales</taxon>
        <taxon>Lachnospiraceae</taxon>
        <taxon>Hungatella</taxon>
    </lineage>
</organism>
<dbReference type="InterPro" id="IPR055382">
    <property type="entry name" value="DUF7601"/>
</dbReference>
<feature type="region of interest" description="Disordered" evidence="1">
    <location>
        <begin position="1041"/>
        <end position="1068"/>
    </location>
</feature>
<dbReference type="RefSeq" id="WP_006779241.1">
    <property type="nucleotide sequence ID" value="NZ_CP040506.1"/>
</dbReference>
<dbReference type="InterPro" id="IPR026466">
    <property type="entry name" value="Fim_isopep_form_D2_dom"/>
</dbReference>
<keyword evidence="2" id="KW-0472">Membrane</keyword>
<evidence type="ECO:0000313" key="4">
    <source>
        <dbReference type="EMBL" id="EHI60692.1"/>
    </source>
</evidence>
<proteinExistence type="predicted"/>
<feature type="compositionally biased region" description="Basic and acidic residues" evidence="1">
    <location>
        <begin position="1049"/>
        <end position="1065"/>
    </location>
</feature>
<evidence type="ECO:0000256" key="2">
    <source>
        <dbReference type="SAM" id="Phobius"/>
    </source>
</evidence>
<sequence>MAKMWKRNIQDGKLKRRLAALMGFVIAIQLVLGGVGPMSSYADDTLYYTITVKASELLKGVRKVADAGPEEIPEIKDDCLPFASETLREEARSQLTQYLMGTAIVKQYPSLGEHCSAIVAVSGTEDNFFDSDDAELDYLIENVVFIGLNGNQEKSCEFTLQITDADDMVIRSMTVVGYAQVGTTSKKQDDSAIATSSNAEEETVIATSADAAEEETSAAIPDESEEEESGEVEEIEEIEKTIPNSEAPEEIIIATNFDALPEVETATGSDAKEPIEENDIITYTGETFEEFFRDELGEKELGGLLKQKGKIATPGEAINDLDETRAEGPAMLIPAGGFGVAVASNGRNTGGKVAQVNVFTEVESVPSGDIAIIYAAADYSVIDDQLPPSAYFTIKFDIKDNKGQDYEGITGPESSSTAVKVERLENDRKEEWEEIRSLLESSENPGAAGQEDWVMVTEGTNVFYYSPSEKLAVFGIKNGGTAITNLPMPFRFHNGITPDGSTITATPGILNKQALEDGYKGSGPGDDSVLIEGEPITVTSTAEFYWKNVTKNSSSSMGNLAAGTGVSDEIVYQLSSQKNYSKDTGLLYTKEYTMHDVMRFDGFYLDVNGYELKEQQEKNGNYLKGEWFLAKNGKTVTKVLGLRIPGAKNDTGIAVPVYLNNDPSTNQVIGFDVTYTVQNDSLNGLEARDMADIAADTLNVYLGLGNMIKNAKDVIVCEESDNPPSIKNRVEFDAYSIMHEEGAQEEPNDGLTNHHSTAQKNLTTKAEYSLQKSAFTDEECKTAATGDNKVFEPGSWVYYKLTAKNSGYISEKFRITDTLPDGLDTDSVETIKVTVNGTELGSESYTDVKAENNTKTWDEILIPSGGQATIIFKAQVKEKENFLNGAIGTTLLNKAELFRSGTTGNRLAFGDATVFVNLNTLRAEDLKFDKDVESSDGKTPAMGGGLVYTLNASLADGVGNSHWITLKDEWPSEVTLTKITEIPSQATITITDRDGKVLKTYENKDSKPGTLEVSNINQKNGIIVTARVLLSPNNRSTAMKLSGTVNTDGEIKNHAEASGGDKDSEWTQPSDAETYAIGVSIEKKAYYINRSQGAITEDNSLLHPVSQSVSFRAGDVVCYNIKLTNNGKHAFTANLTDDVANLFGTASVQYATATLNHQEGSVFKKLPGGNWEMIGISADKMALDLPVELNAAEAADFRIYLVIPDDAKNQFVENKAQAVLNHGDKEYTVTASASIAINHDVQKASIEKEVYAVAREFETKNNQSYLKKAKWNNPVLGTESSGYVPDEVPLKVGTGDYVFYRITIHNEGDEPLRIYEIEDWLPEGMTFRQFYAFNGAGNVSNPRVPGVMDETDTLNLGPYAKTLNSGNTSWLFYDDATGSGWNNNAVASVKHGNGGNLVSNTVYRARLYTQNLGDGIADIVEIGAGKSAVYGIIAQVTGNFDSGVILTNKTGVIVDQAAITDIETEKPVSDLTKVVGGRSYSDEQHKIITATADVVTTGIYTPGIEKKLTQYEALGKWYDYVEGGNNVGIAPNHELRWNMTLHNGTNSYITKGPIENYTIKDILPLDLCYNEGDTASNYIANASGAKVSLPLPMTETGADGRQIVSWKVEKQSDGQYLITGAEGEPQQTSVNLSIPVKGKMTVQVGTKGGQDGAKYGTYVNQAELIPHGAAFEEACAGTLVKDEDGYAYAVHAEASVDIFLNDRQTEAWKEITGTFNDHTQTASGKDQGNNTVIADAGSEVKYTLNVKSQVTGGIKDMVIVDRLPAINDTGVVNNMKRNSDFAVRFADTPDVTVSVKKADGTRKEISKDNILVTYTDWSKNFGKGSALPQSDWEPGYTDGWRATPEGADSLRVEISDEAMNEVKVGDTIVLTFMAKLPEAKDLNLDTQLIAWNTFGYAYKAKDSANSATITVEPLKVGVEIPTAKLSVTKKVESKLDSDKEAGNQFTFSIEEYVSGKWQNVSGMSFNRITEDGQATAESSDEDGRFTLSHGQTAEFTVLAGHGYRIKEVKADGYYVTVTDFDGKVNSGNGKDSILFNPENPPQAFVETTKKGIHYYCTFTNARSSFFLPETGGIGTGIFHRGGAALMIMSLLLMAGVCMGTVWEASKKKKRISNK</sequence>
<dbReference type="EMBL" id="ADLN01000012">
    <property type="protein sequence ID" value="EHI60692.1"/>
    <property type="molecule type" value="Genomic_DNA"/>
</dbReference>
<feature type="domain" description="DUF7601" evidence="3">
    <location>
        <begin position="1924"/>
        <end position="2030"/>
    </location>
</feature>
<dbReference type="Proteomes" id="UP000005384">
    <property type="component" value="Unassembled WGS sequence"/>
</dbReference>
<dbReference type="Gene3D" id="2.60.40.740">
    <property type="match status" value="1"/>
</dbReference>
<gene>
    <name evidence="4" type="ORF">HMPREF9473_01256</name>
</gene>
<dbReference type="Gene3D" id="2.60.40.1140">
    <property type="entry name" value="Collagen-binding surface protein Cna, B-type domain"/>
    <property type="match status" value="1"/>
</dbReference>
<dbReference type="HOGENOM" id="CLU_232757_0_0_9"/>
<keyword evidence="2" id="KW-1133">Transmembrane helix</keyword>
<evidence type="ECO:0000259" key="3">
    <source>
        <dbReference type="Pfam" id="PF24547"/>
    </source>
</evidence>
<keyword evidence="2" id="KW-0812">Transmembrane</keyword>
<protein>
    <recommendedName>
        <fullName evidence="3">DUF7601 domain-containing protein</fullName>
    </recommendedName>
</protein>
<feature type="region of interest" description="Disordered" evidence="1">
    <location>
        <begin position="186"/>
        <end position="234"/>
    </location>
</feature>
<evidence type="ECO:0000313" key="5">
    <source>
        <dbReference type="Proteomes" id="UP000005384"/>
    </source>
</evidence>
<comment type="caution">
    <text evidence="4">The sequence shown here is derived from an EMBL/GenBank/DDBJ whole genome shotgun (WGS) entry which is preliminary data.</text>
</comment>
<dbReference type="Pfam" id="PF24547">
    <property type="entry name" value="DUF7601"/>
    <property type="match status" value="1"/>
</dbReference>
<feature type="compositionally biased region" description="Acidic residues" evidence="1">
    <location>
        <begin position="211"/>
        <end position="234"/>
    </location>
</feature>
<name>G5ICS1_9FIRM</name>
<accession>G5ICS1</accession>
<dbReference type="PATRIC" id="fig|742737.3.peg.1265"/>
<keyword evidence="5" id="KW-1185">Reference proteome</keyword>